<dbReference type="OrthoDB" id="5630399at2"/>
<evidence type="ECO:0000256" key="1">
    <source>
        <dbReference type="SAM" id="Phobius"/>
    </source>
</evidence>
<organism evidence="2 3">
    <name type="scientific">Legionella shakespearei DSM 23087</name>
    <dbReference type="NCBI Taxonomy" id="1122169"/>
    <lineage>
        <taxon>Bacteria</taxon>
        <taxon>Pseudomonadati</taxon>
        <taxon>Pseudomonadota</taxon>
        <taxon>Gammaproteobacteria</taxon>
        <taxon>Legionellales</taxon>
        <taxon>Legionellaceae</taxon>
        <taxon>Legionella</taxon>
    </lineage>
</organism>
<name>A0A0W0YVZ7_9GAMM</name>
<keyword evidence="1" id="KW-0472">Membrane</keyword>
<comment type="caution">
    <text evidence="2">The sequence shown here is derived from an EMBL/GenBank/DDBJ whole genome shotgun (WGS) entry which is preliminary data.</text>
</comment>
<keyword evidence="3" id="KW-1185">Reference proteome</keyword>
<feature type="transmembrane region" description="Helical" evidence="1">
    <location>
        <begin position="845"/>
        <end position="863"/>
    </location>
</feature>
<sequence length="986" mass="110361">MSGASSAKKLLSRFDEARYKTFILNTDTELVLPEISYAPGIGASKRNDVYKKIISHPQSDQHIKFIYKNDKLHTFVWQTRAEQLKIGVRWGIIKPQSITGKVISTLGNYRVSACKRVAKGLISNSQVLKTSLLDLFQDRFEALEDLESLVNKDNTADIYEAKLNAYITRLNQIRSRLNSYFIDVPPFSGLTPDLINRLDQDLQDDIQRAESYLQALKSEKNLRSYNRARGNDSIVEFVKQQMVRGLYELQGVNQDITYSSQRDFALTRGELNDFIEDARKEIDDYQTDIRNAVTAKHHGQFAHEETLVSYDFAEDSLSPERERDTMLAISFIEGWDKLDNKTLSVYNESGSEKLRAINSPKWIQHKSFLIAVESFFFYILNMFKSILFSTAPTEVEAWENPQFHLTATELKKHSRLHEPIWKKPVNLLKRLFFAVMDAFNGVQDFGSQLVIELPHNLRNDWNACNEVTPLAALLKGAEHDLSLIKKEEHVRLDESLHACDDAAYQQDQSPETSLLATVEYNLSPGEQNDILTAMARGVTEFSTVFSHNLFARDPVASLVFSSAFAVGASTLLMPALSTSIFGAAYVNWFTHCAYAMSSSKFSAILAGGSAQAQLAVTGWDALINGPGSSAVNSLYHLGEDPLTAAAYLATATGLGYVLVNGVAGYPIPWISAFLKEDLGTSPELSYPFIGAKSAILLYKVLKSKNNTDQFPQLSTELMQMAHDVETVDPEERLKIERFILVSWLSVNADAIPKLEHFTLLELSRHIEALFPKEQSDSLKKILYPETPRSIAFQLFSIPLTYIPATLRLIFSPVLTLFALIDGKSHPFAPMQREADNLLSKCKRDLSRLLVFSTYVASLAYTLVSTPVKAIASLLTMAVGRVAGLFDIPLAHGVHKFFASCHIFFRNVGEYFYPAKAIKDVTVAHPIHTMKEVEESYVAVLKQTGTSVAKAEHDHQAPESRALFSNDEVKQPSILLACTESLPPTSP</sequence>
<dbReference type="PATRIC" id="fig|1122169.6.peg.1624"/>
<keyword evidence="1" id="KW-0812">Transmembrane</keyword>
<dbReference type="EMBL" id="LNYW01000043">
    <property type="protein sequence ID" value="KTD60694.1"/>
    <property type="molecule type" value="Genomic_DNA"/>
</dbReference>
<accession>A0A0W0YVZ7</accession>
<evidence type="ECO:0000313" key="2">
    <source>
        <dbReference type="EMBL" id="KTD60694.1"/>
    </source>
</evidence>
<keyword evidence="1" id="KW-1133">Transmembrane helix</keyword>
<reference evidence="2 3" key="1">
    <citation type="submission" date="2015-11" db="EMBL/GenBank/DDBJ databases">
        <title>Genomic analysis of 38 Legionella species identifies large and diverse effector repertoires.</title>
        <authorList>
            <person name="Burstein D."/>
            <person name="Amaro F."/>
            <person name="Zusman T."/>
            <person name="Lifshitz Z."/>
            <person name="Cohen O."/>
            <person name="Gilbert J.A."/>
            <person name="Pupko T."/>
            <person name="Shuman H.A."/>
            <person name="Segal G."/>
        </authorList>
    </citation>
    <scope>NUCLEOTIDE SEQUENCE [LARGE SCALE GENOMIC DNA]</scope>
    <source>
        <strain evidence="2 3">ATCC 49655</strain>
    </source>
</reference>
<proteinExistence type="predicted"/>
<dbReference type="Proteomes" id="UP000054600">
    <property type="component" value="Unassembled WGS sequence"/>
</dbReference>
<dbReference type="AlphaFoldDB" id="A0A0W0YVZ7"/>
<gene>
    <name evidence="2" type="ORF">Lsha_1411</name>
</gene>
<protein>
    <submittedName>
        <fullName evidence="2">Uncharacterized protein</fullName>
    </submittedName>
</protein>
<dbReference type="eggNOG" id="ENOG5030MHI">
    <property type="taxonomic scope" value="Bacteria"/>
</dbReference>
<dbReference type="RefSeq" id="WP_018577639.1">
    <property type="nucleotide sequence ID" value="NZ_KB892404.1"/>
</dbReference>
<evidence type="ECO:0000313" key="3">
    <source>
        <dbReference type="Proteomes" id="UP000054600"/>
    </source>
</evidence>